<dbReference type="InterPro" id="IPR000160">
    <property type="entry name" value="GGDEF_dom"/>
</dbReference>
<dbReference type="InterPro" id="IPR000014">
    <property type="entry name" value="PAS"/>
</dbReference>
<reference evidence="7 8" key="1">
    <citation type="submission" date="2016-12" db="EMBL/GenBank/DDBJ databases">
        <authorList>
            <person name="Song W.-J."/>
            <person name="Kurnit D.M."/>
        </authorList>
    </citation>
    <scope>NUCLEOTIDE SEQUENCE [LARGE SCALE GENOMIC DNA]</scope>
    <source>
        <strain evidence="7 8">IMCC3135</strain>
    </source>
</reference>
<dbReference type="OrthoDB" id="9787514at2"/>
<dbReference type="SUPFAM" id="SSF55073">
    <property type="entry name" value="Nucleotide cyclase"/>
    <property type="match status" value="1"/>
</dbReference>
<evidence type="ECO:0000256" key="4">
    <source>
        <dbReference type="ARBA" id="ARBA00023136"/>
    </source>
</evidence>
<dbReference type="GO" id="GO:0052621">
    <property type="term" value="F:diguanylate cyclase activity"/>
    <property type="evidence" value="ECO:0007669"/>
    <property type="project" value="UniProtKB-EC"/>
</dbReference>
<evidence type="ECO:0000259" key="6">
    <source>
        <dbReference type="PROSITE" id="PS50887"/>
    </source>
</evidence>
<keyword evidence="3 5" id="KW-1133">Transmembrane helix</keyword>
<dbReference type="PANTHER" id="PTHR44757:SF4">
    <property type="entry name" value="DIGUANYLATE CYCLASE DGCE-RELATED"/>
    <property type="match status" value="1"/>
</dbReference>
<keyword evidence="7" id="KW-0808">Transferase</keyword>
<dbReference type="InterPro" id="IPR035965">
    <property type="entry name" value="PAS-like_dom_sf"/>
</dbReference>
<evidence type="ECO:0000256" key="2">
    <source>
        <dbReference type="ARBA" id="ARBA00022692"/>
    </source>
</evidence>
<dbReference type="CDD" id="cd01949">
    <property type="entry name" value="GGDEF"/>
    <property type="match status" value="1"/>
</dbReference>
<dbReference type="InterPro" id="IPR043128">
    <property type="entry name" value="Rev_trsase/Diguanyl_cyclase"/>
</dbReference>
<feature type="domain" description="GGDEF" evidence="6">
    <location>
        <begin position="515"/>
        <end position="604"/>
    </location>
</feature>
<dbReference type="KEGG" id="gai:IMCC3135_30445"/>
<accession>A0A2Z2P1N5</accession>
<protein>
    <submittedName>
        <fullName evidence="7">Putative diguanylate cyclase YegE</fullName>
        <ecNumber evidence="7">2.7.7.65</ecNumber>
    </submittedName>
</protein>
<keyword evidence="8" id="KW-1185">Reference proteome</keyword>
<dbReference type="Gene3D" id="3.30.450.350">
    <property type="entry name" value="CHASE domain"/>
    <property type="match status" value="1"/>
</dbReference>
<dbReference type="Gene3D" id="3.30.70.270">
    <property type="match status" value="1"/>
</dbReference>
<feature type="transmembrane region" description="Helical" evidence="5">
    <location>
        <begin position="12"/>
        <end position="34"/>
    </location>
</feature>
<sequence>MKRNALKAGFTHIELLFIAALMLAIVMGTLTWGYRISEREQVLAFTSQSQQINNAAGLHIAETRSFIKSIEAMHYVSQDFTDPDIEAFVKQVSEYSPYLHSLGMFQDVFAPMREQYQRQMMGKIGDSFSIHHYSALGAQVPVGSQARILPIHSITPFDDTHKILLGADLTGSKEIEKMLESAIDTGESFIALAPVGWPFHTRYLLIQPLYLGKQVPETLMERRQLFTGGIWVSLDPAEMMFHGEALSGTLSVTLSSGQRLSKIMISNTPASSQPGIKAGFATLKSERSWLMGSSSLQLSWVMEPLMPVFDWIRTVAVLLILLIAVIAGLLIIYSRRRAQAELFDSLQVLNTEREKAERTLASISDAVISLDSARYIVYMNAAAARLLCTSGVGEMNKPIEYYLMMADSDDCDGSFPGFEMALAALPSQDTAEYDLSLRLPHLNDVAVKLTLTSMSNADGARQGSIVVMKDVSNERKLTSELEYRANYDHLTGAINRFHFETRLRSLLDATVDTKRTHALCFFDLDNFKIVNDTCGHAAGDSLLCEVTAELQKKLRTGDMLSRLGAMNSVRSSVIVMLRKLWGLPAKSMSSSRTMFLNMQALPSR</sequence>
<evidence type="ECO:0000256" key="3">
    <source>
        <dbReference type="ARBA" id="ARBA00022989"/>
    </source>
</evidence>
<dbReference type="Proteomes" id="UP000250079">
    <property type="component" value="Chromosome"/>
</dbReference>
<dbReference type="GO" id="GO:0016020">
    <property type="term" value="C:membrane"/>
    <property type="evidence" value="ECO:0007669"/>
    <property type="project" value="UniProtKB-SubCell"/>
</dbReference>
<dbReference type="AlphaFoldDB" id="A0A2Z2P1N5"/>
<dbReference type="Gene3D" id="3.30.450.20">
    <property type="entry name" value="PAS domain"/>
    <property type="match status" value="1"/>
</dbReference>
<evidence type="ECO:0000313" key="7">
    <source>
        <dbReference type="EMBL" id="ASJ76138.1"/>
    </source>
</evidence>
<dbReference type="InterPro" id="IPR006189">
    <property type="entry name" value="CHASE_dom"/>
</dbReference>
<keyword evidence="4 5" id="KW-0472">Membrane</keyword>
<dbReference type="GO" id="GO:0007165">
    <property type="term" value="P:signal transduction"/>
    <property type="evidence" value="ECO:0007669"/>
    <property type="project" value="UniProtKB-ARBA"/>
</dbReference>
<evidence type="ECO:0000313" key="8">
    <source>
        <dbReference type="Proteomes" id="UP000250079"/>
    </source>
</evidence>
<evidence type="ECO:0000256" key="5">
    <source>
        <dbReference type="SAM" id="Phobius"/>
    </source>
</evidence>
<dbReference type="EMBL" id="CP018632">
    <property type="protein sequence ID" value="ASJ76138.1"/>
    <property type="molecule type" value="Genomic_DNA"/>
</dbReference>
<dbReference type="InterPro" id="IPR052155">
    <property type="entry name" value="Biofilm_reg_signaling"/>
</dbReference>
<keyword evidence="7" id="KW-0548">Nucleotidyltransferase</keyword>
<dbReference type="PROSITE" id="PS50887">
    <property type="entry name" value="GGDEF"/>
    <property type="match status" value="1"/>
</dbReference>
<proteinExistence type="predicted"/>
<dbReference type="NCBIfam" id="TIGR00254">
    <property type="entry name" value="GGDEF"/>
    <property type="match status" value="1"/>
</dbReference>
<dbReference type="InterPro" id="IPR042240">
    <property type="entry name" value="CHASE_sf"/>
</dbReference>
<keyword evidence="2 5" id="KW-0812">Transmembrane</keyword>
<dbReference type="SMART" id="SM00267">
    <property type="entry name" value="GGDEF"/>
    <property type="match status" value="1"/>
</dbReference>
<dbReference type="PANTHER" id="PTHR44757">
    <property type="entry name" value="DIGUANYLATE CYCLASE DGCP"/>
    <property type="match status" value="1"/>
</dbReference>
<dbReference type="InterPro" id="IPR029787">
    <property type="entry name" value="Nucleotide_cyclase"/>
</dbReference>
<dbReference type="Pfam" id="PF00990">
    <property type="entry name" value="GGDEF"/>
    <property type="match status" value="1"/>
</dbReference>
<name>A0A2Z2P1N5_9GAMM</name>
<dbReference type="Pfam" id="PF03924">
    <property type="entry name" value="CHASE"/>
    <property type="match status" value="1"/>
</dbReference>
<dbReference type="CDD" id="cd00130">
    <property type="entry name" value="PAS"/>
    <property type="match status" value="1"/>
</dbReference>
<dbReference type="SUPFAM" id="SSF55785">
    <property type="entry name" value="PYP-like sensor domain (PAS domain)"/>
    <property type="match status" value="1"/>
</dbReference>
<comment type="subcellular location">
    <subcellularLocation>
        <location evidence="1">Membrane</location>
    </subcellularLocation>
</comment>
<gene>
    <name evidence="7" type="primary">yegE_3</name>
    <name evidence="7" type="ORF">IMCC3135_30445</name>
</gene>
<evidence type="ECO:0000256" key="1">
    <source>
        <dbReference type="ARBA" id="ARBA00004370"/>
    </source>
</evidence>
<organism evidence="7 8">
    <name type="scientific">Granulosicoccus antarcticus IMCC3135</name>
    <dbReference type="NCBI Taxonomy" id="1192854"/>
    <lineage>
        <taxon>Bacteria</taxon>
        <taxon>Pseudomonadati</taxon>
        <taxon>Pseudomonadota</taxon>
        <taxon>Gammaproteobacteria</taxon>
        <taxon>Chromatiales</taxon>
        <taxon>Granulosicoccaceae</taxon>
        <taxon>Granulosicoccus</taxon>
    </lineage>
</organism>
<feature type="transmembrane region" description="Helical" evidence="5">
    <location>
        <begin position="311"/>
        <end position="333"/>
    </location>
</feature>
<dbReference type="EC" id="2.7.7.65" evidence="7"/>